<evidence type="ECO:0000256" key="2">
    <source>
        <dbReference type="ARBA" id="ARBA00022679"/>
    </source>
</evidence>
<dbReference type="Gene3D" id="1.10.1070.20">
    <property type="match status" value="1"/>
</dbReference>
<dbReference type="Pfam" id="PF13657">
    <property type="entry name" value="Couple_hipA"/>
    <property type="match status" value="1"/>
</dbReference>
<name>B0RC74_CLASE</name>
<dbReference type="PANTHER" id="PTHR37419:SF1">
    <property type="entry name" value="SERINE_THREONINE-PROTEIN KINASE TOXIN HIPA"/>
    <property type="match status" value="1"/>
</dbReference>
<dbReference type="InterPro" id="IPR017508">
    <property type="entry name" value="HipA_N1"/>
</dbReference>
<dbReference type="Pfam" id="PF07804">
    <property type="entry name" value="HipA_C"/>
    <property type="match status" value="1"/>
</dbReference>
<dbReference type="HOGENOM" id="CLU_030167_1_0_11"/>
<dbReference type="Proteomes" id="UP000001318">
    <property type="component" value="Chromosome"/>
</dbReference>
<sequence length="446" mass="49044">MSTRVLDVFLYGRLAAKLERTAPLRYRLVYEAEWFATGGPSISLSLPTLRRVHTGAPVLRFLDNLLPEDDAVRRSWSRENDSGSVEPFHLLSSHGADVAGALEFHPEGHPARMEGSLEALTEAQIADRIRAIREDRDVGEGDGAPARPGQFSLAGAQGKFALAWSDGRCHEPTGVQPSTHIFKPRVRNLVDAEIVEHVTMTSAAVLGLSAASTEISSFTDQHSLVVARFDRRADERGFVTRIHQEDLVQALGLPAFRKFEERGGPSVRTILELLDRIDEHEVRAPAKERFMKYLLFSWMVLNTDAHGKNYSLRRWPTGFDLAPIYDASSYLPYVSPAGSRSDDVLSAIEGTHMASRLVDSYGVGDMGAFQWAAVGREAGLDGEAFLEWGRQVAAALPAVFRAVAVELESALQTPVVELLLDVLGHDVGDTRAAGVSPWLEWIRSVL</sequence>
<evidence type="ECO:0000313" key="7">
    <source>
        <dbReference type="Proteomes" id="UP000001318"/>
    </source>
</evidence>
<proteinExistence type="inferred from homology"/>
<dbReference type="InterPro" id="IPR012893">
    <property type="entry name" value="HipA-like_C"/>
</dbReference>
<dbReference type="EMBL" id="AM849034">
    <property type="protein sequence ID" value="CAQ02960.1"/>
    <property type="molecule type" value="Genomic_DNA"/>
</dbReference>
<dbReference type="OrthoDB" id="3182374at2"/>
<accession>B0RC74</accession>
<dbReference type="GO" id="GO:0004674">
    <property type="term" value="F:protein serine/threonine kinase activity"/>
    <property type="evidence" value="ECO:0007669"/>
    <property type="project" value="TreeGrafter"/>
</dbReference>
<dbReference type="PANTHER" id="PTHR37419">
    <property type="entry name" value="SERINE/THREONINE-PROTEIN KINASE TOXIN HIPA"/>
    <property type="match status" value="1"/>
</dbReference>
<comment type="similarity">
    <text evidence="1">Belongs to the HipA Ser/Thr kinase family.</text>
</comment>
<gene>
    <name evidence="6" type="ordered locus">CMS2889</name>
</gene>
<keyword evidence="7" id="KW-1185">Reference proteome</keyword>
<protein>
    <submittedName>
        <fullName evidence="6">Uncharacterized protein</fullName>
    </submittedName>
</protein>
<organism evidence="6 7">
    <name type="scientific">Clavibacter sepedonicus</name>
    <name type="common">Clavibacter michiganensis subsp. sepedonicus</name>
    <dbReference type="NCBI Taxonomy" id="31964"/>
    <lineage>
        <taxon>Bacteria</taxon>
        <taxon>Bacillati</taxon>
        <taxon>Actinomycetota</taxon>
        <taxon>Actinomycetes</taxon>
        <taxon>Micrococcales</taxon>
        <taxon>Microbacteriaceae</taxon>
        <taxon>Clavibacter</taxon>
    </lineage>
</organism>
<dbReference type="NCBIfam" id="TIGR03071">
    <property type="entry name" value="couple_hipA"/>
    <property type="match status" value="1"/>
</dbReference>
<evidence type="ECO:0000256" key="1">
    <source>
        <dbReference type="ARBA" id="ARBA00010164"/>
    </source>
</evidence>
<keyword evidence="3" id="KW-0418">Kinase</keyword>
<evidence type="ECO:0000259" key="5">
    <source>
        <dbReference type="Pfam" id="PF13657"/>
    </source>
</evidence>
<keyword evidence="2" id="KW-0808">Transferase</keyword>
<evidence type="ECO:0000256" key="3">
    <source>
        <dbReference type="ARBA" id="ARBA00022777"/>
    </source>
</evidence>
<evidence type="ECO:0000313" key="6">
    <source>
        <dbReference type="EMBL" id="CAQ02960.1"/>
    </source>
</evidence>
<evidence type="ECO:0000259" key="4">
    <source>
        <dbReference type="Pfam" id="PF07804"/>
    </source>
</evidence>
<dbReference type="AlphaFoldDB" id="B0RC74"/>
<dbReference type="RefSeq" id="WP_012300115.1">
    <property type="nucleotide sequence ID" value="NC_010407.1"/>
</dbReference>
<feature type="domain" description="HipA N-terminal subdomain 1" evidence="5">
    <location>
        <begin position="6"/>
        <end position="104"/>
    </location>
</feature>
<dbReference type="InterPro" id="IPR052028">
    <property type="entry name" value="HipA_Ser/Thr_kinase"/>
</dbReference>
<dbReference type="eggNOG" id="COG3550">
    <property type="taxonomic scope" value="Bacteria"/>
</dbReference>
<dbReference type="STRING" id="31964.CMS2889"/>
<feature type="domain" description="HipA-like C-terminal" evidence="4">
    <location>
        <begin position="151"/>
        <end position="398"/>
    </location>
</feature>
<dbReference type="GeneID" id="29471912"/>
<reference evidence="6 7" key="1">
    <citation type="journal article" date="2008" name="J. Bacteriol.">
        <title>Genome of the actinomycete plant pathogen Clavibacter michiganensis subsp. sepedonicus suggests recent niche adaptation.</title>
        <authorList>
            <person name="Bentley S.D."/>
            <person name="Corton C."/>
            <person name="Brown S.E."/>
            <person name="Barron A."/>
            <person name="Clark L."/>
            <person name="Doggett J."/>
            <person name="Harris B."/>
            <person name="Ormond D."/>
            <person name="Quail M.A."/>
            <person name="May G."/>
            <person name="Francis D."/>
            <person name="Knudson D."/>
            <person name="Parkhill J."/>
            <person name="Ishimaru C.A."/>
        </authorList>
    </citation>
    <scope>NUCLEOTIDE SEQUENCE [LARGE SCALE GENOMIC DNA]</scope>
    <source>
        <strain evidence="7">ATCC 33113 / DSM 20744 / JCM 9667 / LMG 2889 / ICMP 2535 / C-1</strain>
    </source>
</reference>
<dbReference type="KEGG" id="cms:CMS2889"/>
<dbReference type="GO" id="GO:0005829">
    <property type="term" value="C:cytosol"/>
    <property type="evidence" value="ECO:0007669"/>
    <property type="project" value="TreeGrafter"/>
</dbReference>